<dbReference type="CDD" id="cd03809">
    <property type="entry name" value="GT4_MtfB-like"/>
    <property type="match status" value="1"/>
</dbReference>
<dbReference type="Pfam" id="PF13439">
    <property type="entry name" value="Glyco_transf_4"/>
    <property type="match status" value="1"/>
</dbReference>
<dbReference type="AlphaFoldDB" id="A0A2M6WZQ6"/>
<organism evidence="4 5">
    <name type="scientific">Candidatus Andersenbacteria bacterium CG10_big_fil_rev_8_21_14_0_10_54_11</name>
    <dbReference type="NCBI Taxonomy" id="1974485"/>
    <lineage>
        <taxon>Bacteria</taxon>
        <taxon>Candidatus Anderseniibacteriota</taxon>
    </lineage>
</organism>
<name>A0A2M6WZQ6_9BACT</name>
<dbReference type="Gene3D" id="3.40.50.2000">
    <property type="entry name" value="Glycogen Phosphorylase B"/>
    <property type="match status" value="2"/>
</dbReference>
<evidence type="ECO:0000313" key="5">
    <source>
        <dbReference type="Proteomes" id="UP000230731"/>
    </source>
</evidence>
<dbReference type="InterPro" id="IPR001296">
    <property type="entry name" value="Glyco_trans_1"/>
</dbReference>
<dbReference type="GO" id="GO:0009103">
    <property type="term" value="P:lipopolysaccharide biosynthetic process"/>
    <property type="evidence" value="ECO:0007669"/>
    <property type="project" value="TreeGrafter"/>
</dbReference>
<dbReference type="Pfam" id="PF00534">
    <property type="entry name" value="Glycos_transf_1"/>
    <property type="match status" value="1"/>
</dbReference>
<feature type="domain" description="Glycosyltransferase subfamily 4-like N-terminal" evidence="3">
    <location>
        <begin position="13"/>
        <end position="167"/>
    </location>
</feature>
<keyword evidence="1" id="KW-0808">Transferase</keyword>
<evidence type="ECO:0000313" key="4">
    <source>
        <dbReference type="EMBL" id="PIT98237.1"/>
    </source>
</evidence>
<evidence type="ECO:0000259" key="3">
    <source>
        <dbReference type="Pfam" id="PF13439"/>
    </source>
</evidence>
<dbReference type="InterPro" id="IPR028098">
    <property type="entry name" value="Glyco_trans_4-like_N"/>
</dbReference>
<feature type="domain" description="Glycosyl transferase family 1" evidence="2">
    <location>
        <begin position="184"/>
        <end position="348"/>
    </location>
</feature>
<proteinExistence type="predicted"/>
<dbReference type="SUPFAM" id="SSF53756">
    <property type="entry name" value="UDP-Glycosyltransferase/glycogen phosphorylase"/>
    <property type="match status" value="1"/>
</dbReference>
<evidence type="ECO:0000256" key="1">
    <source>
        <dbReference type="ARBA" id="ARBA00022679"/>
    </source>
</evidence>
<dbReference type="PANTHER" id="PTHR46401:SF2">
    <property type="entry name" value="GLYCOSYLTRANSFERASE WBBK-RELATED"/>
    <property type="match status" value="1"/>
</dbReference>
<dbReference type="EMBL" id="PEZP01000021">
    <property type="protein sequence ID" value="PIT98237.1"/>
    <property type="molecule type" value="Genomic_DNA"/>
</dbReference>
<dbReference type="GO" id="GO:0016757">
    <property type="term" value="F:glycosyltransferase activity"/>
    <property type="evidence" value="ECO:0007669"/>
    <property type="project" value="InterPro"/>
</dbReference>
<evidence type="ECO:0000259" key="2">
    <source>
        <dbReference type="Pfam" id="PF00534"/>
    </source>
</evidence>
<protein>
    <recommendedName>
        <fullName evidence="6">Glycosyltransferase family 1 protein</fullName>
    </recommendedName>
</protein>
<reference evidence="5" key="1">
    <citation type="submission" date="2017-09" db="EMBL/GenBank/DDBJ databases">
        <title>Depth-based differentiation of microbial function through sediment-hosted aquifers and enrichment of novel symbionts in the deep terrestrial subsurface.</title>
        <authorList>
            <person name="Probst A.J."/>
            <person name="Ladd B."/>
            <person name="Jarett J.K."/>
            <person name="Geller-Mcgrath D.E."/>
            <person name="Sieber C.M.K."/>
            <person name="Emerson J.B."/>
            <person name="Anantharaman K."/>
            <person name="Thomas B.C."/>
            <person name="Malmstrom R."/>
            <person name="Stieglmeier M."/>
            <person name="Klingl A."/>
            <person name="Woyke T."/>
            <person name="Ryan C.M."/>
            <person name="Banfield J.F."/>
        </authorList>
    </citation>
    <scope>NUCLEOTIDE SEQUENCE [LARGE SCALE GENOMIC DNA]</scope>
</reference>
<dbReference type="Proteomes" id="UP000230731">
    <property type="component" value="Unassembled WGS sequence"/>
</dbReference>
<dbReference type="PANTHER" id="PTHR46401">
    <property type="entry name" value="GLYCOSYLTRANSFERASE WBBK-RELATED"/>
    <property type="match status" value="1"/>
</dbReference>
<evidence type="ECO:0008006" key="6">
    <source>
        <dbReference type="Google" id="ProtNLM"/>
    </source>
</evidence>
<gene>
    <name evidence="4" type="ORF">COT71_01695</name>
</gene>
<accession>A0A2M6WZQ6</accession>
<comment type="caution">
    <text evidence="4">The sequence shown here is derived from an EMBL/GenBank/DDBJ whole genome shotgun (WGS) entry which is preliminary data.</text>
</comment>
<sequence length="382" mass="41803">MDITYIYNSTSTSGMGRRASAIARWLHRAEDVVLQEWMINGAAGDLRRNDEVQARVQPWPGAFGSKSVNWIRLGRHIPAKADVYDLTNQTLSFLARHRRPAVVTVHDIIEFLDPQQKAAALLNRYLYSGIDRAEQLIAVSQYTARTIREHFDVPPSIITVVYNGVDETIGPITGFRESVAYHHWRQRLKLPDEARLVLYVGSDHPRKNVPGALQVFSRARKEIPNLIFVKVGEPGLPAGRAATLAAIDQLGIRAAVRFVGHVSAGELNELYNVAAVLLLPSRLEGFGMPPLEAMAAGTPVVCSNAASLPEVVGDDGAYGTQAALVRDPDDIEGMASAIVRVLADTQLATLLRGKGLARARQFSWETAAAQVLDVYRRTAGTV</sequence>